<reference evidence="1 2" key="1">
    <citation type="submission" date="2024-08" db="EMBL/GenBank/DDBJ databases">
        <title>Mycobacterium servetensis sp. nov., a novel rapid-growing mycobacterial species recovered from a human patient in Zaragoza, Spain.</title>
        <authorList>
            <person name="Tristancho-Baro A.I."/>
            <person name="Buenestado-Serrano S."/>
            <person name="Garcia De Viedma D."/>
            <person name="Milagro-Beamonte A."/>
            <person name="Burillo N."/>
            <person name="Sanz S."/>
            <person name="Lopez-Calleja A.I."/>
            <person name="Penas-Utrilla D."/>
            <person name="Guardingo M."/>
            <person name="Garcia M.J."/>
            <person name="Vinuelas-Bayon J."/>
        </authorList>
    </citation>
    <scope>NUCLEOTIDE SEQUENCE [LARGE SCALE GENOMIC DNA]</scope>
    <source>
        <strain evidence="2">HUMS_12744610</strain>
    </source>
</reference>
<evidence type="ECO:0000313" key="1">
    <source>
        <dbReference type="EMBL" id="MEY8017651.1"/>
    </source>
</evidence>
<comment type="caution">
    <text evidence="1">The sequence shown here is derived from an EMBL/GenBank/DDBJ whole genome shotgun (WGS) entry which is preliminary data.</text>
</comment>
<keyword evidence="2" id="KW-1185">Reference proteome</keyword>
<evidence type="ECO:0000313" key="2">
    <source>
        <dbReference type="Proteomes" id="UP001564760"/>
    </source>
</evidence>
<gene>
    <name evidence="1" type="ORF">AB8998_23080</name>
</gene>
<sequence length="104" mass="11078">MRSPASVHPSFYVGHVRKVAQHLASGRQPRHLAPAMYRVPDRLHGERTVRLPAEGIAPMVSAWLAELGAHSPLVDDLAGAACAGNWALARAVGDQLSVEVVRAA</sequence>
<accession>A0ABV4C8A4</accession>
<proteinExistence type="predicted"/>
<name>A0ABV4C8A4_9MYCO</name>
<dbReference type="EMBL" id="JBGEDP010000001">
    <property type="protein sequence ID" value="MEY8017651.1"/>
    <property type="molecule type" value="Genomic_DNA"/>
</dbReference>
<dbReference type="RefSeq" id="WP_369739947.1">
    <property type="nucleotide sequence ID" value="NZ_JBGEDP010000001.1"/>
</dbReference>
<dbReference type="Proteomes" id="UP001564760">
    <property type="component" value="Unassembled WGS sequence"/>
</dbReference>
<organism evidence="1 2">
    <name type="scientific">Mycobacterium servetii</name>
    <dbReference type="NCBI Taxonomy" id="3237418"/>
    <lineage>
        <taxon>Bacteria</taxon>
        <taxon>Bacillati</taxon>
        <taxon>Actinomycetota</taxon>
        <taxon>Actinomycetes</taxon>
        <taxon>Mycobacteriales</taxon>
        <taxon>Mycobacteriaceae</taxon>
        <taxon>Mycobacterium</taxon>
    </lineage>
</organism>
<protein>
    <submittedName>
        <fullName evidence="1">Uncharacterized protein</fullName>
    </submittedName>
</protein>